<dbReference type="SMART" id="SM00871">
    <property type="entry name" value="AraC_E_bind"/>
    <property type="match status" value="1"/>
</dbReference>
<dbReference type="PANTHER" id="PTHR30204">
    <property type="entry name" value="REDOX-CYCLING DRUG-SENSING TRANSCRIPTIONAL ACTIVATOR SOXR"/>
    <property type="match status" value="1"/>
</dbReference>
<keyword evidence="4" id="KW-1185">Reference proteome</keyword>
<dbReference type="InterPro" id="IPR010499">
    <property type="entry name" value="AraC_E-bd"/>
</dbReference>
<dbReference type="InterPro" id="IPR047057">
    <property type="entry name" value="MerR_fam"/>
</dbReference>
<organism evidence="3 4">
    <name type="scientific">Eggerthella guodeyinii</name>
    <dbReference type="NCBI Taxonomy" id="2690837"/>
    <lineage>
        <taxon>Bacteria</taxon>
        <taxon>Bacillati</taxon>
        <taxon>Actinomycetota</taxon>
        <taxon>Coriobacteriia</taxon>
        <taxon>Eggerthellales</taxon>
        <taxon>Eggerthellaceae</taxon>
        <taxon>Eggerthella</taxon>
    </lineage>
</organism>
<dbReference type="SUPFAM" id="SSF55136">
    <property type="entry name" value="Probable bacterial effector-binding domain"/>
    <property type="match status" value="1"/>
</dbReference>
<comment type="caution">
    <text evidence="3">The sequence shown here is derived from an EMBL/GenBank/DDBJ whole genome shotgun (WGS) entry which is preliminary data.</text>
</comment>
<keyword evidence="1" id="KW-0238">DNA-binding</keyword>
<sequence length="289" mass="32201">MGWGKLVLRIGEFSRYARLSIRMLRHYDAEGVLVPAAQDPASGYRLYAVEQLAQANRIKALRDLGFQVRDIKRLLTLDDDAFADELRRHQRTLDAEAARVEERRMALRGLLGAVEVGDARQAFEVQMKSVPAYDVVTLRMELPDYDDERLAWERLGALMREHSIAPSKPYTEFCTFPADGSEDADMRDGVIVEVSVATDARPTCGEGVGDDGCGLRFHRSAALPQAASIMVCGPYDRIAGAYASFARWLEEHPTLRAAGDTREIAHRGCWNADDPSDYLTELLIPVESA</sequence>
<dbReference type="GO" id="GO:0003677">
    <property type="term" value="F:DNA binding"/>
    <property type="evidence" value="ECO:0007669"/>
    <property type="project" value="UniProtKB-KW"/>
</dbReference>
<evidence type="ECO:0000313" key="4">
    <source>
        <dbReference type="Proteomes" id="UP000438093"/>
    </source>
</evidence>
<dbReference type="InterPro" id="IPR000551">
    <property type="entry name" value="MerR-type_HTH_dom"/>
</dbReference>
<dbReference type="PANTHER" id="PTHR30204:SF97">
    <property type="entry name" value="MERR FAMILY REGULATORY PROTEIN"/>
    <property type="match status" value="1"/>
</dbReference>
<gene>
    <name evidence="3" type="ORF">GJG86_05415</name>
</gene>
<name>A0A6N7RL04_9ACTN</name>
<evidence type="ECO:0000259" key="2">
    <source>
        <dbReference type="PROSITE" id="PS50937"/>
    </source>
</evidence>
<dbReference type="InterPro" id="IPR009061">
    <property type="entry name" value="DNA-bd_dom_put_sf"/>
</dbReference>
<dbReference type="SMART" id="SM00422">
    <property type="entry name" value="HTH_MERR"/>
    <property type="match status" value="1"/>
</dbReference>
<accession>A0A6N7RL04</accession>
<dbReference type="PROSITE" id="PS50937">
    <property type="entry name" value="HTH_MERR_2"/>
    <property type="match status" value="1"/>
</dbReference>
<dbReference type="PROSITE" id="PS00552">
    <property type="entry name" value="HTH_MERR_1"/>
    <property type="match status" value="1"/>
</dbReference>
<dbReference type="Gene3D" id="1.10.1660.10">
    <property type="match status" value="1"/>
</dbReference>
<dbReference type="AlphaFoldDB" id="A0A6N7RL04"/>
<reference evidence="4" key="1">
    <citation type="submission" date="2019-08" db="EMBL/GenBank/DDBJ databases">
        <title>Arthrobacter sp. nov., isolated from plateau pika and Tibetan wild ass.</title>
        <authorList>
            <person name="Ge Y."/>
        </authorList>
    </citation>
    <scope>NUCLEOTIDE SEQUENCE [LARGE SCALE GENOMIC DNA]</scope>
    <source>
        <strain evidence="4">HF-4214</strain>
    </source>
</reference>
<dbReference type="Proteomes" id="UP000438093">
    <property type="component" value="Unassembled WGS sequence"/>
</dbReference>
<dbReference type="EMBL" id="VTFY01000003">
    <property type="protein sequence ID" value="MRX81926.1"/>
    <property type="molecule type" value="Genomic_DNA"/>
</dbReference>
<proteinExistence type="predicted"/>
<dbReference type="Gene3D" id="3.20.80.10">
    <property type="entry name" value="Regulatory factor, effector binding domain"/>
    <property type="match status" value="1"/>
</dbReference>
<dbReference type="GO" id="GO:0003700">
    <property type="term" value="F:DNA-binding transcription factor activity"/>
    <property type="evidence" value="ECO:0007669"/>
    <property type="project" value="InterPro"/>
</dbReference>
<dbReference type="CDD" id="cd01107">
    <property type="entry name" value="HTH_BmrR"/>
    <property type="match status" value="1"/>
</dbReference>
<dbReference type="Pfam" id="PF13411">
    <property type="entry name" value="MerR_1"/>
    <property type="match status" value="1"/>
</dbReference>
<dbReference type="SUPFAM" id="SSF46955">
    <property type="entry name" value="Putative DNA-binding domain"/>
    <property type="match status" value="1"/>
</dbReference>
<evidence type="ECO:0000313" key="3">
    <source>
        <dbReference type="EMBL" id="MRX81926.1"/>
    </source>
</evidence>
<evidence type="ECO:0000256" key="1">
    <source>
        <dbReference type="ARBA" id="ARBA00023125"/>
    </source>
</evidence>
<protein>
    <submittedName>
        <fullName evidence="3">MerR family transcriptional regulator</fullName>
    </submittedName>
</protein>
<dbReference type="InterPro" id="IPR011256">
    <property type="entry name" value="Reg_factor_effector_dom_sf"/>
</dbReference>
<feature type="domain" description="HTH merR-type" evidence="2">
    <location>
        <begin position="7"/>
        <end position="77"/>
    </location>
</feature>